<comment type="caution">
    <text evidence="1">The sequence shown here is derived from an EMBL/GenBank/DDBJ whole genome shotgun (WGS) entry which is preliminary data.</text>
</comment>
<dbReference type="Proteomes" id="UP000824533">
    <property type="component" value="Linkage Group LG09"/>
</dbReference>
<dbReference type="EMBL" id="CM034395">
    <property type="protein sequence ID" value="KAJ0178873.1"/>
    <property type="molecule type" value="Genomic_DNA"/>
</dbReference>
<reference evidence="1 2" key="1">
    <citation type="journal article" date="2021" name="Front. Genet.">
        <title>Chromosome-Level Genome Assembly Reveals Significant Gene Expansion in the Toll and IMD Signaling Pathways of Dendrolimus kikuchii.</title>
        <authorList>
            <person name="Zhou J."/>
            <person name="Wu P."/>
            <person name="Xiong Z."/>
            <person name="Liu N."/>
            <person name="Zhao N."/>
            <person name="Ji M."/>
            <person name="Qiu Y."/>
            <person name="Yang B."/>
        </authorList>
    </citation>
    <scope>NUCLEOTIDE SEQUENCE [LARGE SCALE GENOMIC DNA]</scope>
    <source>
        <strain evidence="1">Ann1</strain>
    </source>
</reference>
<accession>A0ACC1D5K0</accession>
<evidence type="ECO:0000313" key="2">
    <source>
        <dbReference type="Proteomes" id="UP000824533"/>
    </source>
</evidence>
<organism evidence="1 2">
    <name type="scientific">Dendrolimus kikuchii</name>
    <dbReference type="NCBI Taxonomy" id="765133"/>
    <lineage>
        <taxon>Eukaryota</taxon>
        <taxon>Metazoa</taxon>
        <taxon>Ecdysozoa</taxon>
        <taxon>Arthropoda</taxon>
        <taxon>Hexapoda</taxon>
        <taxon>Insecta</taxon>
        <taxon>Pterygota</taxon>
        <taxon>Neoptera</taxon>
        <taxon>Endopterygota</taxon>
        <taxon>Lepidoptera</taxon>
        <taxon>Glossata</taxon>
        <taxon>Ditrysia</taxon>
        <taxon>Bombycoidea</taxon>
        <taxon>Lasiocampidae</taxon>
        <taxon>Dendrolimus</taxon>
    </lineage>
</organism>
<evidence type="ECO:0000313" key="1">
    <source>
        <dbReference type="EMBL" id="KAJ0178873.1"/>
    </source>
</evidence>
<proteinExistence type="predicted"/>
<name>A0ACC1D5K0_9NEOP</name>
<protein>
    <submittedName>
        <fullName evidence="1">Uncharacterized protein</fullName>
    </submittedName>
</protein>
<gene>
    <name evidence="1" type="ORF">K1T71_005648</name>
</gene>
<keyword evidence="2" id="KW-1185">Reference proteome</keyword>
<sequence length="286" mass="30642">MFFHVAICLFDRITNGNFATDQQFPYAVSIQQQGTEQNVSLLHRCGGVLITFQHVLTTASCTYNTVNGTNVPIVANEYRVFAGSAVLTNNNSANQVRTITNYTVHPQYLGAPSMLNDIAVITLASPFPNTAVVPLGLPVANFIPEEHTECTVAGWGASAAGNNASSQLRFATNYIYNQALCTTLHNSIVGVANILPSMICAASYDITSVGCTGDEGNALVCNGQLTGILSITNNCQATSYPEVYTRVSNYTTWVRSVTAGASSVKPEVVFLGLFTLFQIVTIKIFS</sequence>